<dbReference type="InterPro" id="IPR016032">
    <property type="entry name" value="Sig_transdc_resp-reg_C-effctor"/>
</dbReference>
<keyword evidence="1 5" id="KW-0597">Phosphoprotein</keyword>
<dbReference type="InterPro" id="IPR001789">
    <property type="entry name" value="Sig_transdc_resp-reg_receiver"/>
</dbReference>
<dbReference type="PRINTS" id="PR00038">
    <property type="entry name" value="HTHLUXR"/>
</dbReference>
<evidence type="ECO:0000256" key="2">
    <source>
        <dbReference type="ARBA" id="ARBA00023015"/>
    </source>
</evidence>
<dbReference type="InterPro" id="IPR000792">
    <property type="entry name" value="Tscrpt_reg_LuxR_C"/>
</dbReference>
<dbReference type="PANTHER" id="PTHR43214:SF24">
    <property type="entry name" value="TRANSCRIPTIONAL REGULATORY PROTEIN NARL-RELATED"/>
    <property type="match status" value="1"/>
</dbReference>
<dbReference type="Gene3D" id="3.40.50.2300">
    <property type="match status" value="1"/>
</dbReference>
<reference evidence="8 9" key="1">
    <citation type="submission" date="2022-05" db="EMBL/GenBank/DDBJ databases">
        <title>Microbulbifer sp. nov., isolated from sponge.</title>
        <authorList>
            <person name="Gao L."/>
        </authorList>
    </citation>
    <scope>NUCLEOTIDE SEQUENCE [LARGE SCALE GENOMIC DNA]</scope>
    <source>
        <strain evidence="8 9">MI-G</strain>
    </source>
</reference>
<accession>A0ABY9EFT7</accession>
<keyword evidence="9" id="KW-1185">Reference proteome</keyword>
<feature type="domain" description="HTH luxR-type" evidence="6">
    <location>
        <begin position="148"/>
        <end position="213"/>
    </location>
</feature>
<name>A0ABY9EFT7_9GAMM</name>
<dbReference type="CDD" id="cd17535">
    <property type="entry name" value="REC_NarL-like"/>
    <property type="match status" value="1"/>
</dbReference>
<dbReference type="RefSeq" id="WP_301418117.1">
    <property type="nucleotide sequence ID" value="NZ_CP098023.1"/>
</dbReference>
<dbReference type="InterPro" id="IPR011006">
    <property type="entry name" value="CheY-like_superfamily"/>
</dbReference>
<dbReference type="Pfam" id="PF00072">
    <property type="entry name" value="Response_reg"/>
    <property type="match status" value="1"/>
</dbReference>
<evidence type="ECO:0000256" key="1">
    <source>
        <dbReference type="ARBA" id="ARBA00022553"/>
    </source>
</evidence>
<evidence type="ECO:0000256" key="5">
    <source>
        <dbReference type="PROSITE-ProRule" id="PRU00169"/>
    </source>
</evidence>
<protein>
    <submittedName>
        <fullName evidence="8">Response regulator transcription factor</fullName>
    </submittedName>
</protein>
<dbReference type="InterPro" id="IPR058245">
    <property type="entry name" value="NreC/VraR/RcsB-like_REC"/>
</dbReference>
<dbReference type="SUPFAM" id="SSF52172">
    <property type="entry name" value="CheY-like"/>
    <property type="match status" value="1"/>
</dbReference>
<dbReference type="SUPFAM" id="SSF46894">
    <property type="entry name" value="C-terminal effector domain of the bipartite response regulators"/>
    <property type="match status" value="1"/>
</dbReference>
<gene>
    <name evidence="8" type="ORF">M8T91_06900</name>
</gene>
<evidence type="ECO:0000259" key="6">
    <source>
        <dbReference type="PROSITE" id="PS50043"/>
    </source>
</evidence>
<feature type="domain" description="Response regulatory" evidence="7">
    <location>
        <begin position="3"/>
        <end position="120"/>
    </location>
</feature>
<dbReference type="Proteomes" id="UP001321520">
    <property type="component" value="Chromosome"/>
</dbReference>
<sequence length="224" mass="24167">MLRVMVVDDQALVRRGFALVLDNEPDIEVVAEAGTGIEAIEAARQRQPDIILMDIRMPEMDGLEATARILEAGDATCRVIILTTFDPDEYVFRALRAGASGFVLKDIPPEALVEAVRTVADGGAMLAPAITQRLISQFAQKLGTGRNLAERLERLTTREREVLAVISDGKSNAEIAEALFIGSATVKTHVSSLLSKLGLRDRAQAVVFAYECGLATAGERDVGF</sequence>
<dbReference type="PROSITE" id="PS00622">
    <property type="entry name" value="HTH_LUXR_1"/>
    <property type="match status" value="1"/>
</dbReference>
<evidence type="ECO:0000313" key="9">
    <source>
        <dbReference type="Proteomes" id="UP001321520"/>
    </source>
</evidence>
<dbReference type="SMART" id="SM00448">
    <property type="entry name" value="REC"/>
    <property type="match status" value="1"/>
</dbReference>
<evidence type="ECO:0000256" key="4">
    <source>
        <dbReference type="ARBA" id="ARBA00023163"/>
    </source>
</evidence>
<dbReference type="SMART" id="SM00421">
    <property type="entry name" value="HTH_LUXR"/>
    <property type="match status" value="1"/>
</dbReference>
<dbReference type="PANTHER" id="PTHR43214">
    <property type="entry name" value="TWO-COMPONENT RESPONSE REGULATOR"/>
    <property type="match status" value="1"/>
</dbReference>
<keyword evidence="3" id="KW-0238">DNA-binding</keyword>
<keyword evidence="4" id="KW-0804">Transcription</keyword>
<dbReference type="InterPro" id="IPR039420">
    <property type="entry name" value="WalR-like"/>
</dbReference>
<organism evidence="8 9">
    <name type="scientific">Microbulbifer spongiae</name>
    <dbReference type="NCBI Taxonomy" id="2944933"/>
    <lineage>
        <taxon>Bacteria</taxon>
        <taxon>Pseudomonadati</taxon>
        <taxon>Pseudomonadota</taxon>
        <taxon>Gammaproteobacteria</taxon>
        <taxon>Cellvibrionales</taxon>
        <taxon>Microbulbiferaceae</taxon>
        <taxon>Microbulbifer</taxon>
    </lineage>
</organism>
<dbReference type="PROSITE" id="PS50110">
    <property type="entry name" value="RESPONSE_REGULATORY"/>
    <property type="match status" value="1"/>
</dbReference>
<dbReference type="CDD" id="cd06170">
    <property type="entry name" value="LuxR_C_like"/>
    <property type="match status" value="1"/>
</dbReference>
<evidence type="ECO:0000259" key="7">
    <source>
        <dbReference type="PROSITE" id="PS50110"/>
    </source>
</evidence>
<dbReference type="PROSITE" id="PS50043">
    <property type="entry name" value="HTH_LUXR_2"/>
    <property type="match status" value="1"/>
</dbReference>
<proteinExistence type="predicted"/>
<feature type="modified residue" description="4-aspartylphosphate" evidence="5">
    <location>
        <position position="54"/>
    </location>
</feature>
<evidence type="ECO:0000313" key="8">
    <source>
        <dbReference type="EMBL" id="WKD51137.1"/>
    </source>
</evidence>
<evidence type="ECO:0000256" key="3">
    <source>
        <dbReference type="ARBA" id="ARBA00023125"/>
    </source>
</evidence>
<keyword evidence="2" id="KW-0805">Transcription regulation</keyword>
<dbReference type="EMBL" id="CP098023">
    <property type="protein sequence ID" value="WKD51137.1"/>
    <property type="molecule type" value="Genomic_DNA"/>
</dbReference>
<dbReference type="Pfam" id="PF00196">
    <property type="entry name" value="GerE"/>
    <property type="match status" value="1"/>
</dbReference>